<feature type="domain" description="PH" evidence="4">
    <location>
        <begin position="935"/>
        <end position="1035"/>
    </location>
</feature>
<evidence type="ECO:0000259" key="5">
    <source>
        <dbReference type="PROSITE" id="PS50018"/>
    </source>
</evidence>
<evidence type="ECO:0000256" key="3">
    <source>
        <dbReference type="SAM" id="MobiDB-lite"/>
    </source>
</evidence>
<keyword evidence="7" id="KW-1185">Reference proteome</keyword>
<feature type="compositionally biased region" description="Basic and acidic residues" evidence="3">
    <location>
        <begin position="875"/>
        <end position="910"/>
    </location>
</feature>
<feature type="compositionally biased region" description="Polar residues" evidence="3">
    <location>
        <begin position="913"/>
        <end position="931"/>
    </location>
</feature>
<dbReference type="SMART" id="SM00323">
    <property type="entry name" value="RasGAP"/>
    <property type="match status" value="1"/>
</dbReference>
<evidence type="ECO:0000313" key="7">
    <source>
        <dbReference type="Proteomes" id="UP001149090"/>
    </source>
</evidence>
<evidence type="ECO:0000259" key="4">
    <source>
        <dbReference type="PROSITE" id="PS50003"/>
    </source>
</evidence>
<evidence type="ECO:0000256" key="1">
    <source>
        <dbReference type="ARBA" id="ARBA00022468"/>
    </source>
</evidence>
<reference evidence="6" key="1">
    <citation type="submission" date="2022-10" db="EMBL/GenBank/DDBJ databases">
        <title>Novel sulphate-reducing endosymbionts in the free-living metamonad Anaeramoeba.</title>
        <authorList>
            <person name="Jerlstrom-Hultqvist J."/>
            <person name="Cepicka I."/>
            <person name="Gallot-Lavallee L."/>
            <person name="Salas-Leiva D."/>
            <person name="Curtis B.A."/>
            <person name="Zahonova K."/>
            <person name="Pipaliya S."/>
            <person name="Dacks J."/>
            <person name="Roger A.J."/>
        </authorList>
    </citation>
    <scope>NUCLEOTIDE SEQUENCE</scope>
    <source>
        <strain evidence="6">BMAN</strain>
    </source>
</reference>
<comment type="caution">
    <text evidence="6">The sequence shown here is derived from an EMBL/GenBank/DDBJ whole genome shotgun (WGS) entry which is preliminary data.</text>
</comment>
<gene>
    <name evidence="6" type="ORF">M0811_12890</name>
</gene>
<dbReference type="OrthoDB" id="775356at2759"/>
<proteinExistence type="predicted"/>
<dbReference type="InterPro" id="IPR011993">
    <property type="entry name" value="PH-like_dom_sf"/>
</dbReference>
<dbReference type="InterPro" id="IPR001849">
    <property type="entry name" value="PH_domain"/>
</dbReference>
<dbReference type="Pfam" id="PF00616">
    <property type="entry name" value="RasGAP"/>
    <property type="match status" value="1"/>
</dbReference>
<dbReference type="Gene3D" id="2.30.29.30">
    <property type="entry name" value="Pleckstrin-homology domain (PH domain)/Phosphotyrosine-binding domain (PTB)"/>
    <property type="match status" value="1"/>
</dbReference>
<feature type="coiled-coil region" evidence="2">
    <location>
        <begin position="730"/>
        <end position="757"/>
    </location>
</feature>
<feature type="region of interest" description="Disordered" evidence="3">
    <location>
        <begin position="867"/>
        <end position="931"/>
    </location>
</feature>
<dbReference type="EMBL" id="JAPDFW010000127">
    <property type="protein sequence ID" value="KAJ5067440.1"/>
    <property type="molecule type" value="Genomic_DNA"/>
</dbReference>
<keyword evidence="2" id="KW-0175">Coiled coil</keyword>
<dbReference type="PROSITE" id="PS50003">
    <property type="entry name" value="PH_DOMAIN"/>
    <property type="match status" value="1"/>
</dbReference>
<feature type="domain" description="Ras-GAP" evidence="5">
    <location>
        <begin position="581"/>
        <end position="726"/>
    </location>
</feature>
<protein>
    <submittedName>
        <fullName evidence="6">Ras gtpase-activating protein</fullName>
    </submittedName>
</protein>
<organism evidence="6 7">
    <name type="scientific">Anaeramoeba ignava</name>
    <name type="common">Anaerobic marine amoeba</name>
    <dbReference type="NCBI Taxonomy" id="1746090"/>
    <lineage>
        <taxon>Eukaryota</taxon>
        <taxon>Metamonada</taxon>
        <taxon>Anaeramoebidae</taxon>
        <taxon>Anaeramoeba</taxon>
    </lineage>
</organism>
<dbReference type="GO" id="GO:0005096">
    <property type="term" value="F:GTPase activator activity"/>
    <property type="evidence" value="ECO:0007669"/>
    <property type="project" value="UniProtKB-KW"/>
</dbReference>
<evidence type="ECO:0000256" key="2">
    <source>
        <dbReference type="SAM" id="Coils"/>
    </source>
</evidence>
<dbReference type="Gene3D" id="1.10.506.10">
    <property type="entry name" value="GTPase Activation - p120gap, domain 1"/>
    <property type="match status" value="1"/>
</dbReference>
<name>A0A9Q0L8M1_ANAIG</name>
<dbReference type="InterPro" id="IPR008936">
    <property type="entry name" value="Rho_GTPase_activation_prot"/>
</dbReference>
<dbReference type="SMART" id="SM00233">
    <property type="entry name" value="PH"/>
    <property type="match status" value="1"/>
</dbReference>
<dbReference type="PROSITE" id="PS50018">
    <property type="entry name" value="RAS_GTPASE_ACTIV_2"/>
    <property type="match status" value="1"/>
</dbReference>
<dbReference type="SUPFAM" id="SSF50729">
    <property type="entry name" value="PH domain-like"/>
    <property type="match status" value="1"/>
</dbReference>
<dbReference type="InterPro" id="IPR001936">
    <property type="entry name" value="RasGAP_dom"/>
</dbReference>
<dbReference type="SUPFAM" id="SSF48350">
    <property type="entry name" value="GTPase activation domain, GAP"/>
    <property type="match status" value="1"/>
</dbReference>
<dbReference type="Proteomes" id="UP001149090">
    <property type="component" value="Unassembled WGS sequence"/>
</dbReference>
<dbReference type="Pfam" id="PF00169">
    <property type="entry name" value="PH"/>
    <property type="match status" value="1"/>
</dbReference>
<keyword evidence="1" id="KW-0343">GTPase activation</keyword>
<accession>A0A9Q0L8M1</accession>
<dbReference type="InterPro" id="IPR039360">
    <property type="entry name" value="Ras_GTPase"/>
</dbReference>
<evidence type="ECO:0000313" key="6">
    <source>
        <dbReference type="EMBL" id="KAJ5067440.1"/>
    </source>
</evidence>
<dbReference type="PANTHER" id="PTHR10194">
    <property type="entry name" value="RAS GTPASE-ACTIVATING PROTEINS"/>
    <property type="match status" value="1"/>
</dbReference>
<dbReference type="AlphaFoldDB" id="A0A9Q0L8M1"/>
<sequence>MDFPIEIRALLYRVRFHPKMKELMKLQEEDSTQSKKPEDMLLYWIKNQTKNKITNFSELKNPEMILELINSINLDTNLFSKEKLTVQSLIVFLIKNGFQGTICSSEKIQNGDILEIIQFCCYLFLWNPTVNVSEKQEVKEEKKMDERKVSNDVEVLIQEIQDKRKRSLSFSNKKDISKLVSQMKSKNEKEINLKDKSWLKQKENSQNDIQNTNENESPLIPKLSQKRRDILLNQNQNREDIFQFDSLKNYQFLNKQIGDIKIPDSPQMIKLISLANKNIQTLNNFLTLQTKMDHLFSLFGSYIHENCKLNSQLLNGDVNLIFNGIISILQILTDIPINVDLTEALQKVIFSPIYHEEIILNSKERVLEFFIDENEQIDTELEHSIEILFFIFLFSFLFKEKLANSISNLIFQSDQNQFEIFRSLNQVLVGHIDFEKLIQILHQSFYYLGIEEPEKKANDVVSIAKKTAFSKIIRIIIESIFPENLLELANQMSEKGKIDNQSVFYISAEKNQEFFKEFLFPDEIYLLTSIIDPDICRNFVTPLTESIFFFLEQFDLSLSFIKMAISCHIIRAKSTDSLIKDELAMTSIRLLFKYHGSKYLYETLNQTINKLAKSNLCFEVDPFFSDDYSENTKNLHSFFREFINALFQHPENIPHGFRVIFNHIKNEMEQKFISGALDPISSLFFTIFISPAISSPIEFDVIDFSPNDNSDRGLKLISEIISTFGNSKNFDKSEHHLEFMNSELNNLSNRKMNFLESICKIQNNQKNSNEKSNEKQQSMLPNHVHLLFQTHTQNIQEISLFLAGILFELTEKNKKDFFSILGMERLHILKNKIRKFETEVQKTNQAMDSFKNIFVSIIQGLTTQTENDDNITNETRSELHNKSKDLETKTENTSEIKSESENSENSRKENQNIYSISSNTDEQISNEWNKTKSNPTKKEGWVLIKTGNSKEWKKWYIVFKPNQLGIFRNSTDSSPREIIFIDNNVQIYETTSSKYRGKNTFSLIREKPSKIHLYIRCENHEEHSYWMYLLNENSKNSPLKEISKI</sequence>